<accession>A0A1F7XYZ6</accession>
<dbReference type="AlphaFoldDB" id="A0A1F7XYZ6"/>
<comment type="caution">
    <text evidence="1">The sequence shown here is derived from an EMBL/GenBank/DDBJ whole genome shotgun (WGS) entry which is preliminary data.</text>
</comment>
<proteinExistence type="predicted"/>
<dbReference type="Proteomes" id="UP000176741">
    <property type="component" value="Unassembled WGS sequence"/>
</dbReference>
<sequence length="118" mass="13355">MERLTYEPENGGGVAAFNYLFNEAEAEFIENANTDFFIASIRGLIKETFGDSLYMESLELKGVSEELGDKDMAEKVRFFLNVKNSLNSSLNDYEIDNEGYVRSTIIAFDEAFGYLTND</sequence>
<gene>
    <name evidence="1" type="ORF">A2771_00665</name>
</gene>
<dbReference type="EMBL" id="MGGD01000038">
    <property type="protein sequence ID" value="OGM20277.1"/>
    <property type="molecule type" value="Genomic_DNA"/>
</dbReference>
<evidence type="ECO:0000313" key="1">
    <source>
        <dbReference type="EMBL" id="OGM20277.1"/>
    </source>
</evidence>
<name>A0A1F7XYZ6_9BACT</name>
<evidence type="ECO:0000313" key="2">
    <source>
        <dbReference type="Proteomes" id="UP000176741"/>
    </source>
</evidence>
<protein>
    <submittedName>
        <fullName evidence="1">Uncharacterized protein</fullName>
    </submittedName>
</protein>
<reference evidence="1 2" key="1">
    <citation type="journal article" date="2016" name="Nat. Commun.">
        <title>Thousands of microbial genomes shed light on interconnected biogeochemical processes in an aquifer system.</title>
        <authorList>
            <person name="Anantharaman K."/>
            <person name="Brown C.T."/>
            <person name="Hug L.A."/>
            <person name="Sharon I."/>
            <person name="Castelle C.J."/>
            <person name="Probst A.J."/>
            <person name="Thomas B.C."/>
            <person name="Singh A."/>
            <person name="Wilkins M.J."/>
            <person name="Karaoz U."/>
            <person name="Brodie E.L."/>
            <person name="Williams K.H."/>
            <person name="Hubbard S.S."/>
            <person name="Banfield J.F."/>
        </authorList>
    </citation>
    <scope>NUCLEOTIDE SEQUENCE [LARGE SCALE GENOMIC DNA]</scope>
</reference>
<organism evidence="1 2">
    <name type="scientific">Candidatus Woesebacteria bacterium RIFCSPHIGHO2_01_FULL_38_26b</name>
    <dbReference type="NCBI Taxonomy" id="1802491"/>
    <lineage>
        <taxon>Bacteria</taxon>
        <taxon>Candidatus Woeseibacteriota</taxon>
    </lineage>
</organism>